<evidence type="ECO:0000313" key="4">
    <source>
        <dbReference type="RefSeq" id="XP_003739290.1"/>
    </source>
</evidence>
<keyword evidence="3" id="KW-1185">Reference proteome</keyword>
<organism evidence="3 4">
    <name type="scientific">Galendromus occidentalis</name>
    <name type="common">western predatory mite</name>
    <dbReference type="NCBI Taxonomy" id="34638"/>
    <lineage>
        <taxon>Eukaryota</taxon>
        <taxon>Metazoa</taxon>
        <taxon>Ecdysozoa</taxon>
        <taxon>Arthropoda</taxon>
        <taxon>Chelicerata</taxon>
        <taxon>Arachnida</taxon>
        <taxon>Acari</taxon>
        <taxon>Parasitiformes</taxon>
        <taxon>Mesostigmata</taxon>
        <taxon>Gamasina</taxon>
        <taxon>Phytoseioidea</taxon>
        <taxon>Phytoseiidae</taxon>
        <taxon>Typhlodrominae</taxon>
        <taxon>Galendromus</taxon>
    </lineage>
</organism>
<feature type="non-terminal residue" evidence="4">
    <location>
        <position position="610"/>
    </location>
</feature>
<dbReference type="PANTHER" id="PTHR10663">
    <property type="entry name" value="GUANYL-NUCLEOTIDE EXCHANGE FACTOR"/>
    <property type="match status" value="1"/>
</dbReference>
<evidence type="ECO:0000256" key="1">
    <source>
        <dbReference type="SAM" id="MobiDB-lite"/>
    </source>
</evidence>
<feature type="domain" description="Mon2/Sec7/BIG1-like HUS" evidence="2">
    <location>
        <begin position="394"/>
        <end position="529"/>
    </location>
</feature>
<dbReference type="RefSeq" id="XP_003739290.1">
    <property type="nucleotide sequence ID" value="XM_003739242.1"/>
</dbReference>
<gene>
    <name evidence="4" type="primary">LOC100904839</name>
</gene>
<dbReference type="InterPro" id="IPR032691">
    <property type="entry name" value="Mon2/Sec7/BIG1-like_HUS"/>
</dbReference>
<dbReference type="Pfam" id="PF12783">
    <property type="entry name" value="Sec7-like_HUS"/>
    <property type="match status" value="1"/>
</dbReference>
<feature type="region of interest" description="Disordered" evidence="1">
    <location>
        <begin position="273"/>
        <end position="307"/>
    </location>
</feature>
<evidence type="ECO:0000313" key="3">
    <source>
        <dbReference type="Proteomes" id="UP000694867"/>
    </source>
</evidence>
<sequence>MAKYMVVGEISTMSAALRRAMRYSHQNEHLEELIRSFSSLKDILSRQSDLSDLEPSIYFSPFLDVVRSGDTNGTITAMALTAVTKFLQYGLIDHNLESAAATAEQIVHAMKKISYITEDAASDKIVLMKFLRAIRSLLLSQVGCLLSNSGACELIQAIIKIIFDPGFGVSLKEMAEQTWEEVVQLMFARLPQFSEDVEDLQLKQLRIKGTIDLRTQRRRSAHTKHKHTKSKEADDLPFNIGEAREAAKSVTNPITVPQEIPQVQNVTENVQPPETVVEEPETLGKQIGADSTSAEPKPDESSLSDSVEVLSGDQNIQECHVMNLGGSVNSLDEVGQSEEIVNDGSADSTAAEKDFVSTRGVRFTPSAIDRVPYGLSSVKELLKFISVMICPHEPYKNSEQIISLGLELLTIALEVGGKHIGNFPSLVDLVKDDVCKSLLALLKNGRISILVSTMRACFLMFECLRPHLKFQLESYLLKLIELITHEGPNKISYEMKESVIDNIVSLWRIPDFVTELYLNYDCDLYCSNLFEDLTKTLSKTAFPVTAIYSIHHLSLEALLAVIDSVETHCHFMMVSSKEDKATSEKPAATKGKLLRPVAVSGTQLAAVVNS</sequence>
<feature type="region of interest" description="Disordered" evidence="1">
    <location>
        <begin position="216"/>
        <end position="239"/>
    </location>
</feature>
<name>A0AAJ6VVT0_9ACAR</name>
<protein>
    <submittedName>
        <fullName evidence="4">Golgi-specific brefeldin A-resistance guanine nucleotide exchange factor 1</fullName>
    </submittedName>
</protein>
<dbReference type="AlphaFoldDB" id="A0AAJ6VVT0"/>
<dbReference type="GeneID" id="100904839"/>
<evidence type="ECO:0000259" key="2">
    <source>
        <dbReference type="Pfam" id="PF12783"/>
    </source>
</evidence>
<dbReference type="PANTHER" id="PTHR10663:SF388">
    <property type="entry name" value="GOLGI-SPECIFIC BREFELDIN A-RESISTANCE GUANINE NUCLEOTIDE EXCHANGE FACTOR 1"/>
    <property type="match status" value="1"/>
</dbReference>
<dbReference type="Proteomes" id="UP000694867">
    <property type="component" value="Unplaced"/>
</dbReference>
<feature type="compositionally biased region" description="Basic residues" evidence="1">
    <location>
        <begin position="216"/>
        <end position="229"/>
    </location>
</feature>
<accession>A0AAJ6VVT0</accession>
<dbReference type="KEGG" id="goe:100904839"/>
<reference evidence="4" key="1">
    <citation type="submission" date="2025-08" db="UniProtKB">
        <authorList>
            <consortium name="RefSeq"/>
        </authorList>
    </citation>
    <scope>IDENTIFICATION</scope>
</reference>
<proteinExistence type="predicted"/>